<proteinExistence type="predicted"/>
<keyword evidence="1" id="KW-0812">Transmembrane</keyword>
<evidence type="ECO:0000313" key="2">
    <source>
        <dbReference type="EMBL" id="MFD1316450.1"/>
    </source>
</evidence>
<dbReference type="RefSeq" id="WP_377179439.1">
    <property type="nucleotide sequence ID" value="NZ_JBHTMY010000003.1"/>
</dbReference>
<comment type="caution">
    <text evidence="2">The sequence shown here is derived from an EMBL/GenBank/DDBJ whole genome shotgun (WGS) entry which is preliminary data.</text>
</comment>
<feature type="transmembrane region" description="Helical" evidence="1">
    <location>
        <begin position="67"/>
        <end position="87"/>
    </location>
</feature>
<gene>
    <name evidence="2" type="ORF">ACFQ39_12550</name>
</gene>
<reference evidence="3" key="1">
    <citation type="journal article" date="2019" name="Int. J. Syst. Evol. Microbiol.">
        <title>The Global Catalogue of Microorganisms (GCM) 10K type strain sequencing project: providing services to taxonomists for standard genome sequencing and annotation.</title>
        <authorList>
            <consortium name="The Broad Institute Genomics Platform"/>
            <consortium name="The Broad Institute Genome Sequencing Center for Infectious Disease"/>
            <person name="Wu L."/>
            <person name="Ma J."/>
        </authorList>
    </citation>
    <scope>NUCLEOTIDE SEQUENCE [LARGE SCALE GENOMIC DNA]</scope>
    <source>
        <strain evidence="3">CCUG 61485</strain>
    </source>
</reference>
<evidence type="ECO:0008006" key="4">
    <source>
        <dbReference type="Google" id="ProtNLM"/>
    </source>
</evidence>
<dbReference type="EMBL" id="JBHTMY010000003">
    <property type="protein sequence ID" value="MFD1316450.1"/>
    <property type="molecule type" value="Genomic_DNA"/>
</dbReference>
<feature type="transmembrane region" description="Helical" evidence="1">
    <location>
        <begin position="35"/>
        <end position="55"/>
    </location>
</feature>
<keyword evidence="3" id="KW-1185">Reference proteome</keyword>
<evidence type="ECO:0000256" key="1">
    <source>
        <dbReference type="SAM" id="Phobius"/>
    </source>
</evidence>
<name>A0ABW3Y6H0_9FLAO</name>
<keyword evidence="1" id="KW-1133">Transmembrane helix</keyword>
<organism evidence="2 3">
    <name type="scientific">Namhaeicola litoreus</name>
    <dbReference type="NCBI Taxonomy" id="1052145"/>
    <lineage>
        <taxon>Bacteria</taxon>
        <taxon>Pseudomonadati</taxon>
        <taxon>Bacteroidota</taxon>
        <taxon>Flavobacteriia</taxon>
        <taxon>Flavobacteriales</taxon>
        <taxon>Flavobacteriaceae</taxon>
        <taxon>Namhaeicola</taxon>
    </lineage>
</organism>
<sequence>MVKFFFAWFPMIIVAIVNGLSREKVIANSLNELQAHQLSTMSLIILFGIYVWFLFKIWSPETQKQTFKIGILWLVLTILFEFLFGHFVAGHSWRKLFGDYHIFQGRLWVLFLLWIVICPYVIFRIQKQL</sequence>
<dbReference type="Proteomes" id="UP001597201">
    <property type="component" value="Unassembled WGS sequence"/>
</dbReference>
<feature type="transmembrane region" description="Helical" evidence="1">
    <location>
        <begin position="107"/>
        <end position="123"/>
    </location>
</feature>
<protein>
    <recommendedName>
        <fullName evidence="4">DUF3995 domain-containing protein</fullName>
    </recommendedName>
</protein>
<evidence type="ECO:0000313" key="3">
    <source>
        <dbReference type="Proteomes" id="UP001597201"/>
    </source>
</evidence>
<keyword evidence="1" id="KW-0472">Membrane</keyword>
<accession>A0ABW3Y6H0</accession>